<dbReference type="InterPro" id="IPR024467">
    <property type="entry name" value="Xre/MbcA/ParS-like_toxin-bd"/>
</dbReference>
<evidence type="ECO:0000313" key="5">
    <source>
        <dbReference type="Proteomes" id="UP000321832"/>
    </source>
</evidence>
<dbReference type="Pfam" id="PF20432">
    <property type="entry name" value="Xre-like-HTH"/>
    <property type="match status" value="1"/>
</dbReference>
<proteinExistence type="predicted"/>
<dbReference type="Pfam" id="PF09722">
    <property type="entry name" value="Xre_MbcA_ParS_C"/>
    <property type="match status" value="1"/>
</dbReference>
<dbReference type="GO" id="GO:0003677">
    <property type="term" value="F:DNA binding"/>
    <property type="evidence" value="ECO:0007669"/>
    <property type="project" value="InterPro"/>
</dbReference>
<accession>A0A5C6U5S9</accession>
<evidence type="ECO:0000256" key="1">
    <source>
        <dbReference type="SAM" id="Phobius"/>
    </source>
</evidence>
<feature type="domain" description="Antitoxin Xre/MbcA/ParS-like toxin-binding" evidence="2">
    <location>
        <begin position="85"/>
        <end position="134"/>
    </location>
</feature>
<name>A0A5C6U5S9_9BURK</name>
<evidence type="ECO:0000259" key="2">
    <source>
        <dbReference type="Pfam" id="PF09722"/>
    </source>
</evidence>
<keyword evidence="1" id="KW-0472">Membrane</keyword>
<dbReference type="InterPro" id="IPR010982">
    <property type="entry name" value="Lambda_DNA-bd_dom_sf"/>
</dbReference>
<dbReference type="SUPFAM" id="SSF47413">
    <property type="entry name" value="lambda repressor-like DNA-binding domains"/>
    <property type="match status" value="1"/>
</dbReference>
<evidence type="ECO:0000313" key="4">
    <source>
        <dbReference type="EMBL" id="TXC67236.1"/>
    </source>
</evidence>
<organism evidence="4 5">
    <name type="scientific">Piscinibacter aquaticus</name>
    <dbReference type="NCBI Taxonomy" id="392597"/>
    <lineage>
        <taxon>Bacteria</taxon>
        <taxon>Pseudomonadati</taxon>
        <taxon>Pseudomonadota</taxon>
        <taxon>Betaproteobacteria</taxon>
        <taxon>Burkholderiales</taxon>
        <taxon>Sphaerotilaceae</taxon>
        <taxon>Piscinibacter</taxon>
    </lineage>
</organism>
<keyword evidence="5" id="KW-1185">Reference proteome</keyword>
<keyword evidence="1" id="KW-1133">Transmembrane helix</keyword>
<gene>
    <name evidence="4" type="ORF">FSC37_20600</name>
</gene>
<comment type="caution">
    <text evidence="4">The sequence shown here is derived from an EMBL/GenBank/DDBJ whole genome shotgun (WGS) entry which is preliminary data.</text>
</comment>
<dbReference type="AlphaFoldDB" id="A0A5C6U5S9"/>
<dbReference type="EMBL" id="VOPW01000001">
    <property type="protein sequence ID" value="TXC67236.1"/>
    <property type="molecule type" value="Genomic_DNA"/>
</dbReference>
<protein>
    <submittedName>
        <fullName evidence="4">DUF2384 domain-containing protein</fullName>
    </submittedName>
</protein>
<dbReference type="Gene3D" id="1.10.260.40">
    <property type="entry name" value="lambda repressor-like DNA-binding domains"/>
    <property type="match status" value="1"/>
</dbReference>
<reference evidence="4 5" key="1">
    <citation type="submission" date="2019-08" db="EMBL/GenBank/DDBJ databases">
        <authorList>
            <person name="Khan S.A."/>
            <person name="Jeon C.O."/>
            <person name="Jeong S.E."/>
        </authorList>
    </citation>
    <scope>NUCLEOTIDE SEQUENCE [LARGE SCALE GENOMIC DNA]</scope>
    <source>
        <strain evidence="5">IMCC1728</strain>
    </source>
</reference>
<dbReference type="InterPro" id="IPR046847">
    <property type="entry name" value="Xre-like_HTH"/>
</dbReference>
<feature type="transmembrane region" description="Helical" evidence="1">
    <location>
        <begin position="108"/>
        <end position="130"/>
    </location>
</feature>
<keyword evidence="1" id="KW-0812">Transmembrane</keyword>
<evidence type="ECO:0000259" key="3">
    <source>
        <dbReference type="Pfam" id="PF20432"/>
    </source>
</evidence>
<sequence length="137" mass="14159">MSAVSFSARRQPARKSATEAASDAAVLATATERAAALLGLNGAALARILGVSEATVSRVLRGERGLPPDSKEGELALLLVRLYRSLDALVGNDESRRTSAWMRSSNDALGGVPATLILSAQGLVAAVAYLDAMRAPV</sequence>
<dbReference type="Proteomes" id="UP000321832">
    <property type="component" value="Unassembled WGS sequence"/>
</dbReference>
<feature type="domain" description="Antitoxin Xre-like helix-turn-helix" evidence="3">
    <location>
        <begin position="21"/>
        <end position="81"/>
    </location>
</feature>